<reference evidence="3" key="1">
    <citation type="journal article" date="2015" name="PeerJ">
        <title>First genomic representation of candidate bacterial phylum KSB3 points to enhanced environmental sensing as a trigger of wastewater bulking.</title>
        <authorList>
            <person name="Sekiguchi Y."/>
            <person name="Ohashi A."/>
            <person name="Parks D.H."/>
            <person name="Yamauchi T."/>
            <person name="Tyson G.W."/>
            <person name="Hugenholtz P."/>
        </authorList>
    </citation>
    <scope>NUCLEOTIDE SEQUENCE [LARGE SCALE GENOMIC DNA]</scope>
</reference>
<dbReference type="SUPFAM" id="SSF52266">
    <property type="entry name" value="SGNH hydrolase"/>
    <property type="match status" value="1"/>
</dbReference>
<feature type="domain" description="SGNH hydrolase-type esterase" evidence="2">
    <location>
        <begin position="95"/>
        <end position="174"/>
    </location>
</feature>
<keyword evidence="1" id="KW-1133">Transmembrane helix</keyword>
<proteinExistence type="predicted"/>
<evidence type="ECO:0000313" key="3">
    <source>
        <dbReference type="EMBL" id="GAK52153.1"/>
    </source>
</evidence>
<evidence type="ECO:0000313" key="4">
    <source>
        <dbReference type="Proteomes" id="UP000030700"/>
    </source>
</evidence>
<keyword evidence="1" id="KW-0812">Transmembrane</keyword>
<dbReference type="InterPro" id="IPR013830">
    <property type="entry name" value="SGNH_hydro"/>
</dbReference>
<dbReference type="EMBL" id="DF820458">
    <property type="protein sequence ID" value="GAK52153.1"/>
    <property type="molecule type" value="Genomic_DNA"/>
</dbReference>
<gene>
    <name evidence="3" type="ORF">U14_03404</name>
</gene>
<dbReference type="HOGENOM" id="CLU_762202_0_0_0"/>
<dbReference type="Pfam" id="PF13472">
    <property type="entry name" value="Lipase_GDSL_2"/>
    <property type="match status" value="1"/>
</dbReference>
<organism evidence="3">
    <name type="scientific">Candidatus Moduliflexus flocculans</name>
    <dbReference type="NCBI Taxonomy" id="1499966"/>
    <lineage>
        <taxon>Bacteria</taxon>
        <taxon>Candidatus Moduliflexota</taxon>
        <taxon>Candidatus Moduliflexia</taxon>
        <taxon>Candidatus Moduliflexales</taxon>
        <taxon>Candidatus Moduliflexaceae</taxon>
    </lineage>
</organism>
<evidence type="ECO:0000256" key="1">
    <source>
        <dbReference type="SAM" id="Phobius"/>
    </source>
</evidence>
<keyword evidence="1" id="KW-0472">Membrane</keyword>
<dbReference type="STRING" id="1499966.U14_03404"/>
<keyword evidence="4" id="KW-1185">Reference proteome</keyword>
<sequence>MKHSKFTQIISFLFVSIIIPTIFIISFEIGLRMQWHYPKGLFWGWIPGNDGGYRANAHIQMPGPIPYIVETNSYGFRSPEIARQPSQNRLRIATIGDSITDGFYVDNPATYPYFLETILRDLGWNVEVMNAAYGGGSINKELTILRHKVLPLSPKIVILTFVTNDIAEIRGISQDDLIKDIPTAQHHLSVFQYLITHTAIGEWYYDTYLQFRSTAYMKAKELLKKQTNRYQIIGGNNFSKNAEIFQQRFKSTDGLVLEEPFSPETTLLIENYFFALKTFKMICQEQGIILLFVYFPAYSQIYDLTSSEKIQAMLSQQCQQLSIPFLDLTQAFRSHEGSILHLAPIDFHLNPTGNKVMATAIAQ</sequence>
<dbReference type="Proteomes" id="UP000030700">
    <property type="component" value="Unassembled WGS sequence"/>
</dbReference>
<dbReference type="AlphaFoldDB" id="A0A081BP37"/>
<dbReference type="InterPro" id="IPR036514">
    <property type="entry name" value="SGNH_hydro_sf"/>
</dbReference>
<dbReference type="Gene3D" id="3.40.50.1110">
    <property type="entry name" value="SGNH hydrolase"/>
    <property type="match status" value="1"/>
</dbReference>
<dbReference type="CDD" id="cd00229">
    <property type="entry name" value="SGNH_hydrolase"/>
    <property type="match status" value="1"/>
</dbReference>
<accession>A0A081BP37</accession>
<evidence type="ECO:0000259" key="2">
    <source>
        <dbReference type="Pfam" id="PF13472"/>
    </source>
</evidence>
<name>A0A081BP37_9BACT</name>
<feature type="transmembrane region" description="Helical" evidence="1">
    <location>
        <begin position="6"/>
        <end position="31"/>
    </location>
</feature>
<protein>
    <submittedName>
        <fullName evidence="3">Lipolytic protein G-D-S-L family</fullName>
    </submittedName>
</protein>